<comment type="caution">
    <text evidence="2">The sequence shown here is derived from an EMBL/GenBank/DDBJ whole genome shotgun (WGS) entry which is preliminary data.</text>
</comment>
<organism evidence="2 3">
    <name type="scientific">Sphingomonas brevis</name>
    <dbReference type="NCBI Taxonomy" id="2908206"/>
    <lineage>
        <taxon>Bacteria</taxon>
        <taxon>Pseudomonadati</taxon>
        <taxon>Pseudomonadota</taxon>
        <taxon>Alphaproteobacteria</taxon>
        <taxon>Sphingomonadales</taxon>
        <taxon>Sphingomonadaceae</taxon>
        <taxon>Sphingomonas</taxon>
    </lineage>
</organism>
<evidence type="ECO:0000313" key="2">
    <source>
        <dbReference type="EMBL" id="MCL6741076.1"/>
    </source>
</evidence>
<keyword evidence="3" id="KW-1185">Reference proteome</keyword>
<dbReference type="RefSeq" id="WP_249915482.1">
    <property type="nucleotide sequence ID" value="NZ_JAMGBB010000001.1"/>
</dbReference>
<dbReference type="PANTHER" id="PTHR48079">
    <property type="entry name" value="PROTEIN YEEZ"/>
    <property type="match status" value="1"/>
</dbReference>
<dbReference type="Pfam" id="PF01370">
    <property type="entry name" value="Epimerase"/>
    <property type="match status" value="1"/>
</dbReference>
<dbReference type="PANTHER" id="PTHR48079:SF6">
    <property type="entry name" value="NAD(P)-BINDING DOMAIN-CONTAINING PROTEIN-RELATED"/>
    <property type="match status" value="1"/>
</dbReference>
<protein>
    <submittedName>
        <fullName evidence="2">NAD(P)-dependent oxidoreductase</fullName>
    </submittedName>
</protein>
<dbReference type="InterPro" id="IPR051783">
    <property type="entry name" value="NAD(P)-dependent_oxidoreduct"/>
</dbReference>
<gene>
    <name evidence="2" type="ORF">LZ518_08030</name>
</gene>
<feature type="domain" description="NAD-dependent epimerase/dehydratase" evidence="1">
    <location>
        <begin position="9"/>
        <end position="190"/>
    </location>
</feature>
<dbReference type="InterPro" id="IPR001509">
    <property type="entry name" value="Epimerase_deHydtase"/>
</dbReference>
<evidence type="ECO:0000313" key="3">
    <source>
        <dbReference type="Proteomes" id="UP001165383"/>
    </source>
</evidence>
<dbReference type="Proteomes" id="UP001165383">
    <property type="component" value="Unassembled WGS sequence"/>
</dbReference>
<reference evidence="2" key="1">
    <citation type="submission" date="2022-05" db="EMBL/GenBank/DDBJ databases">
        <authorList>
            <person name="Jo J.-H."/>
            <person name="Im W.-T."/>
        </authorList>
    </citation>
    <scope>NUCLEOTIDE SEQUENCE</scope>
    <source>
        <strain evidence="2">RB56-2</strain>
    </source>
</reference>
<evidence type="ECO:0000259" key="1">
    <source>
        <dbReference type="Pfam" id="PF01370"/>
    </source>
</evidence>
<dbReference type="SUPFAM" id="SSF51735">
    <property type="entry name" value="NAD(P)-binding Rossmann-fold domains"/>
    <property type="match status" value="1"/>
</dbReference>
<dbReference type="Gene3D" id="3.40.50.720">
    <property type="entry name" value="NAD(P)-binding Rossmann-like Domain"/>
    <property type="match status" value="1"/>
</dbReference>
<accession>A0ABT0S9J4</accession>
<name>A0ABT0S9J4_9SPHN</name>
<sequence>MVADLKLAITGGTGFVGGRLIELARVAGHEVRALTRRPQQPRDGVTWIQGALDDQASLDRLAEDADTLIHVAGVINAPDPAGFEAGNVMGTSAVIAAAEKAGVQRFIHVSSLSAREPKLSAYGASKAGSEALVAASALTYAIVRPPAVYGPGDKETFELYRMAKRGFIILPPEGRLSLIHVDDLGRLLLALSDPSAPKGLLVEPDDGRHGGWSHGEFGRALGKALGRTVATVSLSRPILDFFAKVDGWIRRDRAKLTADRVAYFCHPDWMVDPGRGAPEELWKPEVATEQGLADTAKWYREAGWL</sequence>
<dbReference type="InterPro" id="IPR036291">
    <property type="entry name" value="NAD(P)-bd_dom_sf"/>
</dbReference>
<dbReference type="EMBL" id="JAMGBB010000001">
    <property type="protein sequence ID" value="MCL6741076.1"/>
    <property type="molecule type" value="Genomic_DNA"/>
</dbReference>
<proteinExistence type="predicted"/>